<dbReference type="PROSITE" id="PS00194">
    <property type="entry name" value="THIOREDOXIN_1"/>
    <property type="match status" value="1"/>
</dbReference>
<sequence length="630" mass="70503">MMQCCAVDIIHFTVAVLLLFEVGTHAFDAQSIEKVTDHKSFKKLLRVRTNILVLFVDGSSDKDASLKTVINAFSEAAAQTVGIGTMAIIDCHNSDGKKLCKKLKVQPQPFLLKHYLNGEYHMDYERQLTAKSIVRFMNDPTGDIPWDEDPSSAAVVHIADRASFRKLLAMGKPTLVMFYAPWCGHCKRLKPEYSAAANELRGSFVLAAIDATHHSNEQVASAFQVEAFPTLHYFERGEHKFRYSGQHSKEGIIAWLKNPTEKPAAQEPEPDELPWSDVPSEVVHLGDEQFDEFMASHASVLVMFYAPWCGHCKKAKPEYAAAAELLKKEGNMGVLAAVDATVHRKTAEKVGVEGYPTFAYFKDGKFAWKINERTKDGFYAFMKNPVEPPSPELPWKMQEGSVLHLDVTNFKSELKKKRDALVMFYVPWCQFCQRAKPFFSEAARQLADESRIVFAAIDCTSEISLCREYDIQGYPTIIYLSYGKNRVDYGGAHDTQSLVDFVKQADRKNAESSSDSGLSFVDAVKVISKGNLDDYTSSGESIVMFFKPSCKKCENAKSAFNAAAEKVKSGNFIAVDCTQNEGLCKELHIEKYPTFKFFTKGKAHDYLGEPSFANFINAFALTKPAEHAEL</sequence>
<dbReference type="EMBL" id="JI165898">
    <property type="protein sequence ID" value="ADY41392.1"/>
    <property type="molecule type" value="mRNA"/>
</dbReference>
<evidence type="ECO:0000256" key="1">
    <source>
        <dbReference type="ARBA" id="ARBA00006347"/>
    </source>
</evidence>
<dbReference type="PANTHER" id="PTHR45672:SF2">
    <property type="entry name" value="PROTEIN DISULFIDE-ISOMERASE A5"/>
    <property type="match status" value="1"/>
</dbReference>
<organism evidence="4">
    <name type="scientific">Ascaris suum</name>
    <name type="common">Pig roundworm</name>
    <name type="synonym">Ascaris lumbricoides</name>
    <dbReference type="NCBI Taxonomy" id="6253"/>
    <lineage>
        <taxon>Eukaryota</taxon>
        <taxon>Metazoa</taxon>
        <taxon>Ecdysozoa</taxon>
        <taxon>Nematoda</taxon>
        <taxon>Chromadorea</taxon>
        <taxon>Rhabditida</taxon>
        <taxon>Spirurina</taxon>
        <taxon>Ascaridomorpha</taxon>
        <taxon>Ascaridoidea</taxon>
        <taxon>Ascarididae</taxon>
        <taxon>Ascaris</taxon>
    </lineage>
</organism>
<dbReference type="InterPro" id="IPR013766">
    <property type="entry name" value="Thioredoxin_domain"/>
</dbReference>
<evidence type="ECO:0000259" key="3">
    <source>
        <dbReference type="PROSITE" id="PS51352"/>
    </source>
</evidence>
<evidence type="ECO:0000313" key="4">
    <source>
        <dbReference type="EMBL" id="ADY41392.1"/>
    </source>
</evidence>
<dbReference type="CDD" id="cd02961">
    <property type="entry name" value="PDI_a_family"/>
    <property type="match status" value="1"/>
</dbReference>
<dbReference type="SUPFAM" id="SSF52833">
    <property type="entry name" value="Thioredoxin-like"/>
    <property type="match status" value="5"/>
</dbReference>
<keyword evidence="2" id="KW-0732">Signal</keyword>
<evidence type="ECO:0000256" key="2">
    <source>
        <dbReference type="SAM" id="SignalP"/>
    </source>
</evidence>
<dbReference type="InterPro" id="IPR036249">
    <property type="entry name" value="Thioredoxin-like_sf"/>
</dbReference>
<dbReference type="InterPro" id="IPR017937">
    <property type="entry name" value="Thioredoxin_CS"/>
</dbReference>
<feature type="chain" id="PRO_5003268309" evidence="2">
    <location>
        <begin position="27"/>
        <end position="630"/>
    </location>
</feature>
<dbReference type="PRINTS" id="PR00421">
    <property type="entry name" value="THIOREDOXIN"/>
</dbReference>
<dbReference type="GO" id="GO:0003756">
    <property type="term" value="F:protein disulfide isomerase activity"/>
    <property type="evidence" value="ECO:0007669"/>
    <property type="project" value="InterPro"/>
</dbReference>
<name>F1KU38_ASCSU</name>
<feature type="signal peptide" evidence="2">
    <location>
        <begin position="1"/>
        <end position="26"/>
    </location>
</feature>
<dbReference type="AlphaFoldDB" id="F1KU38"/>
<dbReference type="GO" id="GO:0005783">
    <property type="term" value="C:endoplasmic reticulum"/>
    <property type="evidence" value="ECO:0007669"/>
    <property type="project" value="TreeGrafter"/>
</dbReference>
<feature type="domain" description="Thioredoxin" evidence="3">
    <location>
        <begin position="262"/>
        <end position="387"/>
    </location>
</feature>
<comment type="similarity">
    <text evidence="1">Belongs to the protein disulfide isomerase family.</text>
</comment>
<dbReference type="InterPro" id="IPR046374">
    <property type="entry name" value="PDI_a_PDIR"/>
</dbReference>
<reference evidence="4" key="1">
    <citation type="journal article" date="2011" name="Genome Res.">
        <title>Deep small RNA sequencing from the nematode Ascaris reveals conservation, functional diversification, and novel developmental profiles.</title>
        <authorList>
            <person name="Wang J."/>
            <person name="Czech B."/>
            <person name="Crunk A."/>
            <person name="Wallace A."/>
            <person name="Mitreva M."/>
            <person name="Hannon G.J."/>
            <person name="Davis R.E."/>
        </authorList>
    </citation>
    <scope>NUCLEOTIDE SEQUENCE</scope>
</reference>
<dbReference type="Gene3D" id="3.40.30.10">
    <property type="entry name" value="Glutaredoxin"/>
    <property type="match status" value="5"/>
</dbReference>
<dbReference type="InterPro" id="IPR051063">
    <property type="entry name" value="PDI"/>
</dbReference>
<accession>F1KU38</accession>
<dbReference type="PROSITE" id="PS51352">
    <property type="entry name" value="THIOREDOXIN_2"/>
    <property type="match status" value="3"/>
</dbReference>
<dbReference type="Pfam" id="PF00085">
    <property type="entry name" value="Thioredoxin"/>
    <property type="match status" value="4"/>
</dbReference>
<dbReference type="PANTHER" id="PTHR45672">
    <property type="entry name" value="PROTEIN DISULFIDE-ISOMERASE C17H9.14C-RELATED"/>
    <property type="match status" value="1"/>
</dbReference>
<feature type="domain" description="Thioredoxin" evidence="3">
    <location>
        <begin position="126"/>
        <end position="261"/>
    </location>
</feature>
<protein>
    <submittedName>
        <fullName evidence="4">Protein disulfide-isomerase A5</fullName>
    </submittedName>
</protein>
<dbReference type="CDD" id="cd02997">
    <property type="entry name" value="PDI_a_PDIR"/>
    <property type="match status" value="2"/>
</dbReference>
<keyword evidence="4" id="KW-0413">Isomerase</keyword>
<feature type="domain" description="Thioredoxin" evidence="3">
    <location>
        <begin position="391"/>
        <end position="507"/>
    </location>
</feature>
<proteinExistence type="evidence at transcript level"/>
<dbReference type="GO" id="GO:0006457">
    <property type="term" value="P:protein folding"/>
    <property type="evidence" value="ECO:0007669"/>
    <property type="project" value="TreeGrafter"/>
</dbReference>